<protein>
    <submittedName>
        <fullName evidence="5">ABC-F family ATP-binding cassette domain-containing protein</fullName>
    </submittedName>
</protein>
<evidence type="ECO:0000313" key="5">
    <source>
        <dbReference type="EMBL" id="WCO00464.1"/>
    </source>
</evidence>
<evidence type="ECO:0000256" key="2">
    <source>
        <dbReference type="ARBA" id="ARBA00022840"/>
    </source>
</evidence>
<dbReference type="Proteomes" id="UP001202717">
    <property type="component" value="Chromosome"/>
</dbReference>
<dbReference type="Gene3D" id="3.40.50.300">
    <property type="entry name" value="P-loop containing nucleotide triphosphate hydrolases"/>
    <property type="match status" value="2"/>
</dbReference>
<feature type="coiled-coil region" evidence="3">
    <location>
        <begin position="239"/>
        <end position="273"/>
    </location>
</feature>
<dbReference type="InterPro" id="IPR051309">
    <property type="entry name" value="ABCF_ATPase"/>
</dbReference>
<evidence type="ECO:0000256" key="3">
    <source>
        <dbReference type="SAM" id="Coils"/>
    </source>
</evidence>
<dbReference type="GO" id="GO:0005524">
    <property type="term" value="F:ATP binding"/>
    <property type="evidence" value="ECO:0007669"/>
    <property type="project" value="UniProtKB-KW"/>
</dbReference>
<dbReference type="InterPro" id="IPR027417">
    <property type="entry name" value="P-loop_NTPase"/>
</dbReference>
<keyword evidence="2 5" id="KW-0067">ATP-binding</keyword>
<sequence length="541" mass="61586">MLTVSNLSVQFGKRILFDEVNTTFNNGNCYGIIGANGAGKSTFLKIIAGKQDPTSGHVHLEPGKRMSVLEQNHNLYDEHTVLETIIMGNKPLFKLKSEIDALYADYTDENADKIGELQVQFEEMNGWNADSDAAAMLSNLGIKEEYHYTLMKDLDGKQKVRVLLAQALFGNPDLLIMDEPTNDLDYETISWLENFLANYDNCVIVVSHDRHFLDSVCTHISDIDFSKINHFSGNYTFWYESSQLAARQHAQQNKKAEDKKKELEEFIRRFSANVAKSKQATSRKKMIDKLNISEIRRSSRRYPAIIFERDREAGDQILNIEGLAASIEGETLFKNIDINLNKGDKVVVFSKDSRATTAFYQIINGNEVAEAGKYAWGITTTQSYLPLDNSAFFDNNLTLVDWLRQWATTEEEREEVHIRGFLGKMIFSGEEALKTSNVLSGGEKVRCMLSRMMMVRANVLMLDEPTNHLDLESITAFNNSLKNFKGTVMFTSHDHEFSQTVANRVIELTPSGIIDRYMTFDDYMSDKKIKELRNKMYAVTV</sequence>
<dbReference type="Pfam" id="PF00005">
    <property type="entry name" value="ABC_tran"/>
    <property type="match status" value="2"/>
</dbReference>
<dbReference type="PANTHER" id="PTHR42855:SF2">
    <property type="entry name" value="DRUG RESISTANCE ABC TRANSPORTER,ATP-BINDING PROTEIN"/>
    <property type="match status" value="1"/>
</dbReference>
<dbReference type="SMART" id="SM00382">
    <property type="entry name" value="AAA"/>
    <property type="match status" value="1"/>
</dbReference>
<dbReference type="InterPro" id="IPR003593">
    <property type="entry name" value="AAA+_ATPase"/>
</dbReference>
<organism evidence="5 6">
    <name type="scientific">Psychroserpens ponticola</name>
    <dbReference type="NCBI Taxonomy" id="2932268"/>
    <lineage>
        <taxon>Bacteria</taxon>
        <taxon>Pseudomonadati</taxon>
        <taxon>Bacteroidota</taxon>
        <taxon>Flavobacteriia</taxon>
        <taxon>Flavobacteriales</taxon>
        <taxon>Flavobacteriaceae</taxon>
        <taxon>Psychroserpens</taxon>
    </lineage>
</organism>
<gene>
    <name evidence="5" type="ORF">MUN68_010320</name>
</gene>
<proteinExistence type="predicted"/>
<name>A0ABY7RTM3_9FLAO</name>
<feature type="domain" description="ABC transporter" evidence="4">
    <location>
        <begin position="2"/>
        <end position="250"/>
    </location>
</feature>
<keyword evidence="3" id="KW-0175">Coiled coil</keyword>
<dbReference type="InterPro" id="IPR032781">
    <property type="entry name" value="ABC_tran_Xtn"/>
</dbReference>
<accession>A0ABY7RTM3</accession>
<dbReference type="SUPFAM" id="SSF52540">
    <property type="entry name" value="P-loop containing nucleoside triphosphate hydrolases"/>
    <property type="match status" value="2"/>
</dbReference>
<dbReference type="InterPro" id="IPR003439">
    <property type="entry name" value="ABC_transporter-like_ATP-bd"/>
</dbReference>
<keyword evidence="1" id="KW-0547">Nucleotide-binding</keyword>
<reference evidence="5 6" key="1">
    <citation type="submission" date="2023-01" db="EMBL/GenBank/DDBJ databases">
        <title>Psychroserpens ponticola sp. nov., isolated from seawater.</title>
        <authorList>
            <person name="Kristyanto S."/>
            <person name="Jung J."/>
            <person name="Kim J.M."/>
            <person name="Jeon C.O."/>
        </authorList>
    </citation>
    <scope>NUCLEOTIDE SEQUENCE [LARGE SCALE GENOMIC DNA]</scope>
    <source>
        <strain evidence="5 6">MSW6</strain>
    </source>
</reference>
<dbReference type="EMBL" id="CP116221">
    <property type="protein sequence ID" value="WCO00464.1"/>
    <property type="molecule type" value="Genomic_DNA"/>
</dbReference>
<feature type="domain" description="ABC transporter" evidence="4">
    <location>
        <begin position="318"/>
        <end position="536"/>
    </location>
</feature>
<dbReference type="CDD" id="cd03221">
    <property type="entry name" value="ABCF_EF-3"/>
    <property type="match status" value="2"/>
</dbReference>
<keyword evidence="6" id="KW-1185">Reference proteome</keyword>
<dbReference type="PANTHER" id="PTHR42855">
    <property type="entry name" value="ABC TRANSPORTER ATP-BINDING SUBUNIT"/>
    <property type="match status" value="1"/>
</dbReference>
<dbReference type="Pfam" id="PF12848">
    <property type="entry name" value="ABC_tran_Xtn"/>
    <property type="match status" value="1"/>
</dbReference>
<evidence type="ECO:0000256" key="1">
    <source>
        <dbReference type="ARBA" id="ARBA00022741"/>
    </source>
</evidence>
<evidence type="ECO:0000259" key="4">
    <source>
        <dbReference type="PROSITE" id="PS50893"/>
    </source>
</evidence>
<dbReference type="RefSeq" id="WP_249996628.1">
    <property type="nucleotide sequence ID" value="NZ_CP116221.1"/>
</dbReference>
<dbReference type="PROSITE" id="PS50893">
    <property type="entry name" value="ABC_TRANSPORTER_2"/>
    <property type="match status" value="2"/>
</dbReference>
<evidence type="ECO:0000313" key="6">
    <source>
        <dbReference type="Proteomes" id="UP001202717"/>
    </source>
</evidence>